<gene>
    <name evidence="1" type="ORF">COW82_01490</name>
</gene>
<accession>A0A2H0DWH0</accession>
<evidence type="ECO:0000313" key="1">
    <source>
        <dbReference type="EMBL" id="PIP86517.1"/>
    </source>
</evidence>
<comment type="caution">
    <text evidence="1">The sequence shown here is derived from an EMBL/GenBank/DDBJ whole genome shotgun (WGS) entry which is preliminary data.</text>
</comment>
<organism evidence="1 2">
    <name type="scientific">Candidatus Campbellbacteria bacterium CG22_combo_CG10-13_8_21_14_all_43_18</name>
    <dbReference type="NCBI Taxonomy" id="1974530"/>
    <lineage>
        <taxon>Bacteria</taxon>
        <taxon>Candidatus Campbelliibacteriota</taxon>
    </lineage>
</organism>
<sequence>MIDSSKNLEVEPPNLLFFNFLAVEPPKPQSTNSSNQKTALGGFLNIRVSQIRGLASEFF</sequence>
<dbReference type="EMBL" id="PCTS01000021">
    <property type="protein sequence ID" value="PIP86517.1"/>
    <property type="molecule type" value="Genomic_DNA"/>
</dbReference>
<proteinExistence type="predicted"/>
<dbReference type="Proteomes" id="UP000231276">
    <property type="component" value="Unassembled WGS sequence"/>
</dbReference>
<evidence type="ECO:0000313" key="2">
    <source>
        <dbReference type="Proteomes" id="UP000231276"/>
    </source>
</evidence>
<protein>
    <submittedName>
        <fullName evidence="1">Uncharacterized protein</fullName>
    </submittedName>
</protein>
<reference evidence="1 2" key="1">
    <citation type="submission" date="2017-09" db="EMBL/GenBank/DDBJ databases">
        <title>Depth-based differentiation of microbial function through sediment-hosted aquifers and enrichment of novel symbionts in the deep terrestrial subsurface.</title>
        <authorList>
            <person name="Probst A.J."/>
            <person name="Ladd B."/>
            <person name="Jarett J.K."/>
            <person name="Geller-Mcgrath D.E."/>
            <person name="Sieber C.M."/>
            <person name="Emerson J.B."/>
            <person name="Anantharaman K."/>
            <person name="Thomas B.C."/>
            <person name="Malmstrom R."/>
            <person name="Stieglmeier M."/>
            <person name="Klingl A."/>
            <person name="Woyke T."/>
            <person name="Ryan C.M."/>
            <person name="Banfield J.F."/>
        </authorList>
    </citation>
    <scope>NUCLEOTIDE SEQUENCE [LARGE SCALE GENOMIC DNA]</scope>
    <source>
        <strain evidence="1">CG22_combo_CG10-13_8_21_14_all_43_18</strain>
    </source>
</reference>
<dbReference type="AlphaFoldDB" id="A0A2H0DWH0"/>
<name>A0A2H0DWH0_9BACT</name>